<keyword evidence="15" id="KW-1185">Reference proteome</keyword>
<dbReference type="AlphaFoldDB" id="A0A1G7VIA2"/>
<dbReference type="InterPro" id="IPR033885">
    <property type="entry name" value="AlkB/XylM"/>
</dbReference>
<evidence type="ECO:0000256" key="7">
    <source>
        <dbReference type="ARBA" id="ARBA00022989"/>
    </source>
</evidence>
<gene>
    <name evidence="14" type="ORF">SAMN04488027_103289</name>
</gene>
<evidence type="ECO:0000256" key="2">
    <source>
        <dbReference type="ARBA" id="ARBA00010823"/>
    </source>
</evidence>
<proteinExistence type="inferred from homology"/>
<dbReference type="OrthoDB" id="4759734at2"/>
<dbReference type="GO" id="GO:0006629">
    <property type="term" value="P:lipid metabolic process"/>
    <property type="evidence" value="ECO:0007669"/>
    <property type="project" value="InterPro"/>
</dbReference>
<feature type="transmembrane region" description="Helical" evidence="12">
    <location>
        <begin position="218"/>
        <end position="247"/>
    </location>
</feature>
<reference evidence="14 15" key="1">
    <citation type="submission" date="2016-10" db="EMBL/GenBank/DDBJ databases">
        <authorList>
            <person name="de Groot N.N."/>
        </authorList>
    </citation>
    <scope>NUCLEOTIDE SEQUENCE [LARGE SCALE GENOMIC DNA]</scope>
    <source>
        <strain evidence="14 15">DSM 19803</strain>
    </source>
</reference>
<feature type="transmembrane region" description="Helical" evidence="12">
    <location>
        <begin position="67"/>
        <end position="88"/>
    </location>
</feature>
<evidence type="ECO:0000313" key="14">
    <source>
        <dbReference type="EMBL" id="SDG58660.1"/>
    </source>
</evidence>
<dbReference type="GO" id="GO:0005886">
    <property type="term" value="C:plasma membrane"/>
    <property type="evidence" value="ECO:0007669"/>
    <property type="project" value="UniProtKB-SubCell"/>
</dbReference>
<keyword evidence="4" id="KW-0997">Cell inner membrane</keyword>
<keyword evidence="3" id="KW-1003">Cell membrane</keyword>
<accession>A0A1G7VIA2</accession>
<evidence type="ECO:0000256" key="12">
    <source>
        <dbReference type="SAM" id="Phobius"/>
    </source>
</evidence>
<dbReference type="Proteomes" id="UP000199296">
    <property type="component" value="Unassembled WGS sequence"/>
</dbReference>
<protein>
    <submittedName>
        <fullName evidence="14">Alkane 1-monooxygenase</fullName>
    </submittedName>
</protein>
<name>A0A1G7VIA2_9FLAO</name>
<organism evidence="14 15">
    <name type="scientific">Psychroflexus sediminis</name>
    <dbReference type="NCBI Taxonomy" id="470826"/>
    <lineage>
        <taxon>Bacteria</taxon>
        <taxon>Pseudomonadati</taxon>
        <taxon>Bacteroidota</taxon>
        <taxon>Flavobacteriia</taxon>
        <taxon>Flavobacteriales</taxon>
        <taxon>Flavobacteriaceae</taxon>
        <taxon>Psychroflexus</taxon>
    </lineage>
</organism>
<evidence type="ECO:0000256" key="8">
    <source>
        <dbReference type="ARBA" id="ARBA00023002"/>
    </source>
</evidence>
<keyword evidence="8" id="KW-0560">Oxidoreductase</keyword>
<evidence type="ECO:0000256" key="1">
    <source>
        <dbReference type="ARBA" id="ARBA00004429"/>
    </source>
</evidence>
<keyword evidence="11 12" id="KW-0472">Membrane</keyword>
<dbReference type="PANTHER" id="PTHR38674:SF1">
    <property type="entry name" value="ALKANE 1-MONOOXYGENASE 1"/>
    <property type="match status" value="1"/>
</dbReference>
<keyword evidence="6" id="KW-0479">Metal-binding</keyword>
<feature type="transmembrane region" description="Helical" evidence="12">
    <location>
        <begin position="100"/>
        <end position="119"/>
    </location>
</feature>
<keyword evidence="5 12" id="KW-0812">Transmembrane</keyword>
<dbReference type="EMBL" id="FNCW01000003">
    <property type="protein sequence ID" value="SDG58660.1"/>
    <property type="molecule type" value="Genomic_DNA"/>
</dbReference>
<evidence type="ECO:0000256" key="11">
    <source>
        <dbReference type="ARBA" id="ARBA00023136"/>
    </source>
</evidence>
<dbReference type="STRING" id="470826.SAMN04488027_103289"/>
<evidence type="ECO:0000313" key="15">
    <source>
        <dbReference type="Proteomes" id="UP000199296"/>
    </source>
</evidence>
<evidence type="ECO:0000256" key="6">
    <source>
        <dbReference type="ARBA" id="ARBA00022723"/>
    </source>
</evidence>
<evidence type="ECO:0000256" key="5">
    <source>
        <dbReference type="ARBA" id="ARBA00022692"/>
    </source>
</evidence>
<dbReference type="CDD" id="cd03512">
    <property type="entry name" value="Alkane-hydroxylase"/>
    <property type="match status" value="1"/>
</dbReference>
<evidence type="ECO:0000256" key="9">
    <source>
        <dbReference type="ARBA" id="ARBA00023004"/>
    </source>
</evidence>
<evidence type="ECO:0000256" key="10">
    <source>
        <dbReference type="ARBA" id="ARBA00023033"/>
    </source>
</evidence>
<sequence>MKFTDLKYLTAYLIPICAILGILNPAQFSYLTPIVTFGIVPVLELFTPQLTQNLSETDKTSKANHPFFDWLLHLNLPVVYFILGFSLFTLEFKELNTVQLVGLVISVGIVLGSNGINVAHELGHRDNRWSQLAAKLLLLPSFYTHFTLEHNFGHHAKVSTPEDPATAKLNQSVFSFWFTSSIRQYKSAWRLQKQMLNAKNHTFWSIHNSMLINTTLQFLYIALLFILFSWQTAVLAMSMGVIGFLLLESINYIEHYGLLRKKRKSGRYYPVREIHSWNSNHLLGRILLYELTRHSDHHYRASKNYQLLDYYSTSPELPYGYPTSILIALIPPLWFALMNPRIPGDMRALASQLNN</sequence>
<comment type="subcellular location">
    <subcellularLocation>
        <location evidence="1">Cell inner membrane</location>
        <topology evidence="1">Multi-pass membrane protein</topology>
    </subcellularLocation>
</comment>
<dbReference type="InterPro" id="IPR005804">
    <property type="entry name" value="FA_desaturase_dom"/>
</dbReference>
<evidence type="ECO:0000259" key="13">
    <source>
        <dbReference type="Pfam" id="PF00487"/>
    </source>
</evidence>
<keyword evidence="7 12" id="KW-1133">Transmembrane helix</keyword>
<dbReference type="PANTHER" id="PTHR38674">
    <property type="entry name" value="ALKANE 1-MONOOXYGENASE 1"/>
    <property type="match status" value="1"/>
</dbReference>
<evidence type="ECO:0000256" key="4">
    <source>
        <dbReference type="ARBA" id="ARBA00022519"/>
    </source>
</evidence>
<dbReference type="RefSeq" id="WP_093366128.1">
    <property type="nucleotide sequence ID" value="NZ_FNCW01000003.1"/>
</dbReference>
<keyword evidence="10 14" id="KW-0503">Monooxygenase</keyword>
<feature type="domain" description="Fatty acid desaturase" evidence="13">
    <location>
        <begin position="101"/>
        <end position="317"/>
    </location>
</feature>
<comment type="similarity">
    <text evidence="2">Belongs to the fatty acid desaturase type 1 family. AlkB subfamily.</text>
</comment>
<dbReference type="GO" id="GO:0004497">
    <property type="term" value="F:monooxygenase activity"/>
    <property type="evidence" value="ECO:0007669"/>
    <property type="project" value="UniProtKB-KW"/>
</dbReference>
<dbReference type="GO" id="GO:0046872">
    <property type="term" value="F:metal ion binding"/>
    <property type="evidence" value="ECO:0007669"/>
    <property type="project" value="UniProtKB-KW"/>
</dbReference>
<dbReference type="Pfam" id="PF00487">
    <property type="entry name" value="FA_desaturase"/>
    <property type="match status" value="1"/>
</dbReference>
<keyword evidence="9" id="KW-0408">Iron</keyword>
<evidence type="ECO:0000256" key="3">
    <source>
        <dbReference type="ARBA" id="ARBA00022475"/>
    </source>
</evidence>
<feature type="transmembrane region" description="Helical" evidence="12">
    <location>
        <begin position="7"/>
        <end position="24"/>
    </location>
</feature>